<name>A0A8K0WU86_9HYPO</name>
<dbReference type="OrthoDB" id="9975758at2759"/>
<protein>
    <submittedName>
        <fullName evidence="1">Uncharacterized protein</fullName>
    </submittedName>
</protein>
<sequence length="222" mass="24297">MPSSPFSVRKPLLFFTNASAVPITPSSSSNQAKEHQLSAALSDISSLYDGHWRMIASSSTMWQDRKRNIDMVYAPVKGDPVAFTSETTWCAEGSDKRTTTKGVNRPRSTDAGVMYDWRGLGWLRLITTQWELIALGQIPHGSSRDTGDQEETKQLPTQGSEIVALVTFVQKTLFSPTALSVLVPESSLDGIDEAAVLEYISAALRAMGIESLTAEANRMKLL</sequence>
<keyword evidence="2" id="KW-1185">Reference proteome</keyword>
<accession>A0A8K0WU86</accession>
<gene>
    <name evidence="1" type="ORF">B0I35DRAFT_424263</name>
</gene>
<dbReference type="EMBL" id="JAGPNK010000003">
    <property type="protein sequence ID" value="KAH7324469.1"/>
    <property type="molecule type" value="Genomic_DNA"/>
</dbReference>
<reference evidence="1" key="1">
    <citation type="journal article" date="2021" name="Nat. Commun.">
        <title>Genetic determinants of endophytism in the Arabidopsis root mycobiome.</title>
        <authorList>
            <person name="Mesny F."/>
            <person name="Miyauchi S."/>
            <person name="Thiergart T."/>
            <person name="Pickel B."/>
            <person name="Atanasova L."/>
            <person name="Karlsson M."/>
            <person name="Huettel B."/>
            <person name="Barry K.W."/>
            <person name="Haridas S."/>
            <person name="Chen C."/>
            <person name="Bauer D."/>
            <person name="Andreopoulos W."/>
            <person name="Pangilinan J."/>
            <person name="LaButti K."/>
            <person name="Riley R."/>
            <person name="Lipzen A."/>
            <person name="Clum A."/>
            <person name="Drula E."/>
            <person name="Henrissat B."/>
            <person name="Kohler A."/>
            <person name="Grigoriev I.V."/>
            <person name="Martin F.M."/>
            <person name="Hacquard S."/>
        </authorList>
    </citation>
    <scope>NUCLEOTIDE SEQUENCE</scope>
    <source>
        <strain evidence="1">MPI-CAGE-CH-0235</strain>
    </source>
</reference>
<dbReference type="AlphaFoldDB" id="A0A8K0WU86"/>
<proteinExistence type="predicted"/>
<evidence type="ECO:0000313" key="1">
    <source>
        <dbReference type="EMBL" id="KAH7324469.1"/>
    </source>
</evidence>
<comment type="caution">
    <text evidence="1">The sequence shown here is derived from an EMBL/GenBank/DDBJ whole genome shotgun (WGS) entry which is preliminary data.</text>
</comment>
<evidence type="ECO:0000313" key="2">
    <source>
        <dbReference type="Proteomes" id="UP000813444"/>
    </source>
</evidence>
<dbReference type="Proteomes" id="UP000813444">
    <property type="component" value="Unassembled WGS sequence"/>
</dbReference>
<organism evidence="1 2">
    <name type="scientific">Stachybotrys elegans</name>
    <dbReference type="NCBI Taxonomy" id="80388"/>
    <lineage>
        <taxon>Eukaryota</taxon>
        <taxon>Fungi</taxon>
        <taxon>Dikarya</taxon>
        <taxon>Ascomycota</taxon>
        <taxon>Pezizomycotina</taxon>
        <taxon>Sordariomycetes</taxon>
        <taxon>Hypocreomycetidae</taxon>
        <taxon>Hypocreales</taxon>
        <taxon>Stachybotryaceae</taxon>
        <taxon>Stachybotrys</taxon>
    </lineage>
</organism>